<feature type="region of interest" description="Disordered" evidence="8">
    <location>
        <begin position="318"/>
        <end position="360"/>
    </location>
</feature>
<name>A0ABQ7G371_DUNSA</name>
<dbReference type="Pfam" id="PF00069">
    <property type="entry name" value="Pkinase"/>
    <property type="match status" value="1"/>
</dbReference>
<sequence length="813" mass="87573">MGCLASKPSVLEQSGRGHGEPGVKTPRETSLAGNDSKPCPVQAEHHNGVLNDRISDSKETPTIHVGEKKGKEEGISQHDVTVRGLSVSDSQTPIDLKQEHKHDPKTAAVEGSKESQQHSHSAGLLKTDEPSSSRTSASHGEPRSFLHPLLGQAISSSRKSKESHSGGFAGFAVVGSAQPQAETPPLSNGHTAAAAWHGSAAAKPPKSPLASDQQASALHKLPPERPQGQQQLPMWHNALFPPNSFQKSSNHVPASPDSMSPPPTRSSDQTELGLKCPSKELISRETSMRSSGESSAAAVQHHGLLGVTPNNFSHTYSLESKNSCPAPGTQDANSGRFSLADNGGLKGGNIRRPGSPAMSRLGYATGPRANTMELPHTDPIAEHDSAANSQSCGANITFSQSFIQPGYPHRLINPETGAGLSNKGAECVSQTSTPRPSMDENATAYESMMREIAVLKKLDHPHVVKLHEVIDSPSATYMMLVMEFMEQGPVQNTKNQTGFHRFSESEAVEYFRQACLGLDYLHYNHVVHGDLKPENLLVNTEGKLKIADFGSARWLFFPSEMSISPALQDLLNRLLDKNPASRASLQEAMQHPWITSGGANPLPSMSMLTSPPKVVEVSKDEAQSAVSQSPLVNMIRTKLKEKHCDQGSYIFREGDTANCVFMIMSGAVEIIRRLDSTAALDDMTNSLDDMDVVDMDESFALEAGHELIPPGMDVKDGMLHVNRQKVFGEVSLEPDQAVQYKYSARARTSKVVVVKLTEEAMLRGLLQQLSGEGGNAEDSDAFSMMPTENSFALGKSQPLQTIEDDAAADVQGW</sequence>
<dbReference type="InterPro" id="IPR014710">
    <property type="entry name" value="RmlC-like_jellyroll"/>
</dbReference>
<feature type="compositionally biased region" description="Low complexity" evidence="8">
    <location>
        <begin position="192"/>
        <end position="211"/>
    </location>
</feature>
<feature type="domain" description="Cyclic nucleotide-binding" evidence="10">
    <location>
        <begin position="631"/>
        <end position="673"/>
    </location>
</feature>
<dbReference type="PROSITE" id="PS50042">
    <property type="entry name" value="CNMP_BINDING_3"/>
    <property type="match status" value="1"/>
</dbReference>
<evidence type="ECO:0000259" key="10">
    <source>
        <dbReference type="PROSITE" id="PS50042"/>
    </source>
</evidence>
<keyword evidence="4" id="KW-0547">Nucleotide-binding</keyword>
<evidence type="ECO:0000256" key="2">
    <source>
        <dbReference type="ARBA" id="ARBA00022535"/>
    </source>
</evidence>
<gene>
    <name evidence="11" type="ORF">DUNSADRAFT_16634</name>
</gene>
<dbReference type="SMART" id="SM00220">
    <property type="entry name" value="S_TKc"/>
    <property type="match status" value="1"/>
</dbReference>
<feature type="region of interest" description="Disordered" evidence="8">
    <location>
        <begin position="1"/>
        <end position="276"/>
    </location>
</feature>
<dbReference type="Gene3D" id="2.60.120.10">
    <property type="entry name" value="Jelly Rolls"/>
    <property type="match status" value="1"/>
</dbReference>
<dbReference type="CDD" id="cd00038">
    <property type="entry name" value="CAP_ED"/>
    <property type="match status" value="1"/>
</dbReference>
<comment type="caution">
    <text evidence="11">The sequence shown here is derived from an EMBL/GenBank/DDBJ whole genome shotgun (WGS) entry which is preliminary data.</text>
</comment>
<dbReference type="Proteomes" id="UP000815325">
    <property type="component" value="Unassembled WGS sequence"/>
</dbReference>
<evidence type="ECO:0000256" key="7">
    <source>
        <dbReference type="ARBA" id="ARBA00022992"/>
    </source>
</evidence>
<evidence type="ECO:0000256" key="6">
    <source>
        <dbReference type="ARBA" id="ARBA00022840"/>
    </source>
</evidence>
<dbReference type="InterPro" id="IPR000595">
    <property type="entry name" value="cNMP-bd_dom"/>
</dbReference>
<feature type="domain" description="Protein kinase" evidence="9">
    <location>
        <begin position="410"/>
        <end position="708"/>
    </location>
</feature>
<evidence type="ECO:0000259" key="9">
    <source>
        <dbReference type="PROSITE" id="PS50011"/>
    </source>
</evidence>
<evidence type="ECO:0000256" key="1">
    <source>
        <dbReference type="ARBA" id="ARBA00022527"/>
    </source>
</evidence>
<keyword evidence="2" id="KW-0140">cGMP</keyword>
<keyword evidence="12" id="KW-1185">Reference proteome</keyword>
<proteinExistence type="predicted"/>
<keyword evidence="6" id="KW-0067">ATP-binding</keyword>
<feature type="compositionally biased region" description="Basic and acidic residues" evidence="8">
    <location>
        <begin position="96"/>
        <end position="117"/>
    </location>
</feature>
<dbReference type="SUPFAM" id="SSF51206">
    <property type="entry name" value="cAMP-binding domain-like"/>
    <property type="match status" value="1"/>
</dbReference>
<feature type="compositionally biased region" description="Basic and acidic residues" evidence="8">
    <location>
        <begin position="15"/>
        <end position="27"/>
    </location>
</feature>
<dbReference type="PROSITE" id="PS50011">
    <property type="entry name" value="PROTEIN_KINASE_DOM"/>
    <property type="match status" value="1"/>
</dbReference>
<evidence type="ECO:0000256" key="8">
    <source>
        <dbReference type="SAM" id="MobiDB-lite"/>
    </source>
</evidence>
<evidence type="ECO:0000256" key="3">
    <source>
        <dbReference type="ARBA" id="ARBA00022679"/>
    </source>
</evidence>
<dbReference type="PROSITE" id="PS00108">
    <property type="entry name" value="PROTEIN_KINASE_ST"/>
    <property type="match status" value="1"/>
</dbReference>
<dbReference type="PANTHER" id="PTHR43895:SF150">
    <property type="entry name" value="SERINE_THREONINE-PROTEIN KINASE STK11"/>
    <property type="match status" value="1"/>
</dbReference>
<accession>A0ABQ7G371</accession>
<keyword evidence="3" id="KW-0808">Transferase</keyword>
<keyword evidence="7" id="KW-0142">cGMP-binding</keyword>
<protein>
    <recommendedName>
        <fullName evidence="13">cGMP-dependent protein kinase</fullName>
    </recommendedName>
</protein>
<dbReference type="PANTHER" id="PTHR43895">
    <property type="entry name" value="CALCIUM/CALMODULIN-DEPENDENT PROTEIN KINASE KINASE-RELATED"/>
    <property type="match status" value="1"/>
</dbReference>
<organism evidence="11 12">
    <name type="scientific">Dunaliella salina</name>
    <name type="common">Green alga</name>
    <name type="synonym">Protococcus salinus</name>
    <dbReference type="NCBI Taxonomy" id="3046"/>
    <lineage>
        <taxon>Eukaryota</taxon>
        <taxon>Viridiplantae</taxon>
        <taxon>Chlorophyta</taxon>
        <taxon>core chlorophytes</taxon>
        <taxon>Chlorophyceae</taxon>
        <taxon>CS clade</taxon>
        <taxon>Chlamydomonadales</taxon>
        <taxon>Dunaliellaceae</taxon>
        <taxon>Dunaliella</taxon>
    </lineage>
</organism>
<dbReference type="EMBL" id="MU070210">
    <property type="protein sequence ID" value="KAF5829050.1"/>
    <property type="molecule type" value="Genomic_DNA"/>
</dbReference>
<dbReference type="InterPro" id="IPR000719">
    <property type="entry name" value="Prot_kinase_dom"/>
</dbReference>
<dbReference type="InterPro" id="IPR011009">
    <property type="entry name" value="Kinase-like_dom_sf"/>
</dbReference>
<reference evidence="11" key="1">
    <citation type="submission" date="2017-08" db="EMBL/GenBank/DDBJ databases">
        <authorList>
            <person name="Polle J.E."/>
            <person name="Barry K."/>
            <person name="Cushman J."/>
            <person name="Schmutz J."/>
            <person name="Tran D."/>
            <person name="Hathwaick L.T."/>
            <person name="Yim W.C."/>
            <person name="Jenkins J."/>
            <person name="Mckie-Krisberg Z.M."/>
            <person name="Prochnik S."/>
            <person name="Lindquist E."/>
            <person name="Dockter R.B."/>
            <person name="Adam C."/>
            <person name="Molina H."/>
            <person name="Bunkerborg J."/>
            <person name="Jin E."/>
            <person name="Buchheim M."/>
            <person name="Magnuson J."/>
        </authorList>
    </citation>
    <scope>NUCLEOTIDE SEQUENCE</scope>
    <source>
        <strain evidence="11">CCAP 19/18</strain>
    </source>
</reference>
<feature type="compositionally biased region" description="Polar residues" evidence="8">
    <location>
        <begin position="243"/>
        <end position="252"/>
    </location>
</feature>
<dbReference type="InterPro" id="IPR008271">
    <property type="entry name" value="Ser/Thr_kinase_AS"/>
</dbReference>
<keyword evidence="1" id="KW-0723">Serine/threonine-protein kinase</keyword>
<evidence type="ECO:0000256" key="4">
    <source>
        <dbReference type="ARBA" id="ARBA00022741"/>
    </source>
</evidence>
<evidence type="ECO:0008006" key="13">
    <source>
        <dbReference type="Google" id="ProtNLM"/>
    </source>
</evidence>
<dbReference type="InterPro" id="IPR018490">
    <property type="entry name" value="cNMP-bd_dom_sf"/>
</dbReference>
<feature type="compositionally biased region" description="Basic and acidic residues" evidence="8">
    <location>
        <begin position="43"/>
        <end position="76"/>
    </location>
</feature>
<evidence type="ECO:0000313" key="12">
    <source>
        <dbReference type="Proteomes" id="UP000815325"/>
    </source>
</evidence>
<keyword evidence="5" id="KW-0418">Kinase</keyword>
<dbReference type="SUPFAM" id="SSF56112">
    <property type="entry name" value="Protein kinase-like (PK-like)"/>
    <property type="match status" value="1"/>
</dbReference>
<evidence type="ECO:0000313" key="11">
    <source>
        <dbReference type="EMBL" id="KAF5829050.1"/>
    </source>
</evidence>
<evidence type="ECO:0000256" key="5">
    <source>
        <dbReference type="ARBA" id="ARBA00022777"/>
    </source>
</evidence>
<dbReference type="Gene3D" id="1.10.510.10">
    <property type="entry name" value="Transferase(Phosphotransferase) domain 1"/>
    <property type="match status" value="2"/>
</dbReference>
<feature type="compositionally biased region" description="Polar residues" evidence="8">
    <location>
        <begin position="178"/>
        <end position="190"/>
    </location>
</feature>